<keyword evidence="3" id="KW-1185">Reference proteome</keyword>
<protein>
    <recommendedName>
        <fullName evidence="4">Myb-like domain-containing protein</fullName>
    </recommendedName>
</protein>
<dbReference type="RefSeq" id="XP_016623022.1">
    <property type="nucleotide sequence ID" value="XM_016761172.1"/>
</dbReference>
<organism evidence="2 3">
    <name type="scientific">Cladophialophora bantiana (strain ATCC 10958 / CBS 173.52 / CDC B-1940 / NIH 8579)</name>
    <name type="common">Xylohypha bantiana</name>
    <dbReference type="NCBI Taxonomy" id="1442370"/>
    <lineage>
        <taxon>Eukaryota</taxon>
        <taxon>Fungi</taxon>
        <taxon>Dikarya</taxon>
        <taxon>Ascomycota</taxon>
        <taxon>Pezizomycotina</taxon>
        <taxon>Eurotiomycetes</taxon>
        <taxon>Chaetothyriomycetidae</taxon>
        <taxon>Chaetothyriales</taxon>
        <taxon>Herpotrichiellaceae</taxon>
        <taxon>Cladophialophora</taxon>
    </lineage>
</organism>
<dbReference type="VEuPathDB" id="FungiDB:Z519_03422"/>
<feature type="compositionally biased region" description="Low complexity" evidence="1">
    <location>
        <begin position="392"/>
        <end position="405"/>
    </location>
</feature>
<dbReference type="OrthoDB" id="2240312at2759"/>
<feature type="region of interest" description="Disordered" evidence="1">
    <location>
        <begin position="382"/>
        <end position="471"/>
    </location>
</feature>
<dbReference type="AlphaFoldDB" id="A0A0D2HSA2"/>
<dbReference type="PANTHER" id="PTHR28079">
    <property type="entry name" value="RNA POLYMERASE I-SPECIFIC TRANSCRIPTION INITIATION FACTOR RRN5"/>
    <property type="match status" value="1"/>
</dbReference>
<evidence type="ECO:0000313" key="2">
    <source>
        <dbReference type="EMBL" id="KIW96353.1"/>
    </source>
</evidence>
<sequence>MDLNDRQDETANTVVTDLNIPPLENFDAHHQGPENTLARSIQTPKDVSGAASFYKEKWNRLREHYLDQYLEIFKETFESGDEDYLGGDLPPTQLGAALWRSDEKARLYDALCRKGRHELKTLSSLVGTKSEVEISAYLDHLREHEADRQRFEAQPKNISHADIPAAIEIGRECEAVLDKAAAALLAFQEQFDATVGQNDGKLWLIDHEAAAELDRRGDESEASGNIHQQESDDLFTPLSERAVQAFHLSTFLMLSERFFMNRDVDNPESWSNIAEEGQRPALTLDCVTLLYDLVVNFARRLIQSSLFIATSRLRAATSKDYHPRRFVKSQDVLAALEVLGVEKDSESYWIGLARRNELSVVDDAHRRGVDGKAVMSYQKVEEMLSSHRRTRSGPSTSTTSTRSQSPLERSSGAEDLTDDNIDTLVSDVHEQSSADTPYSDAESEGQTANSPSKEEDDSSSEERSSLRMSREKRIQILQENEDRYLGRMDREARRREESRLLSLLSVHDEQGIKEQEMEGLGVRPRVLRKSIEDCMRWSVRYEAEWERNGRMLESLVEPTSKKRRIDPEDGSG</sequence>
<dbReference type="GO" id="GO:0042790">
    <property type="term" value="P:nucleolar large rRNA transcription by RNA polymerase I"/>
    <property type="evidence" value="ECO:0007669"/>
    <property type="project" value="InterPro"/>
</dbReference>
<dbReference type="GeneID" id="27696350"/>
<reference evidence="2" key="1">
    <citation type="submission" date="2015-01" db="EMBL/GenBank/DDBJ databases">
        <title>The Genome Sequence of Cladophialophora bantiana CBS 173.52.</title>
        <authorList>
            <consortium name="The Broad Institute Genomics Platform"/>
            <person name="Cuomo C."/>
            <person name="de Hoog S."/>
            <person name="Gorbushina A."/>
            <person name="Stielow B."/>
            <person name="Teixiera M."/>
            <person name="Abouelleil A."/>
            <person name="Chapman S.B."/>
            <person name="Priest M."/>
            <person name="Young S.K."/>
            <person name="Wortman J."/>
            <person name="Nusbaum C."/>
            <person name="Birren B."/>
        </authorList>
    </citation>
    <scope>NUCLEOTIDE SEQUENCE [LARGE SCALE GENOMIC DNA]</scope>
    <source>
        <strain evidence="2">CBS 173.52</strain>
    </source>
</reference>
<dbReference type="GO" id="GO:0001181">
    <property type="term" value="F:RNA polymerase I general transcription initiation factor activity"/>
    <property type="evidence" value="ECO:0007669"/>
    <property type="project" value="TreeGrafter"/>
</dbReference>
<dbReference type="GO" id="GO:0006361">
    <property type="term" value="P:transcription initiation at RNA polymerase I promoter"/>
    <property type="evidence" value="ECO:0007669"/>
    <property type="project" value="TreeGrafter"/>
</dbReference>
<evidence type="ECO:0008006" key="4">
    <source>
        <dbReference type="Google" id="ProtNLM"/>
    </source>
</evidence>
<feature type="compositionally biased region" description="Basic and acidic residues" evidence="1">
    <location>
        <begin position="460"/>
        <end position="471"/>
    </location>
</feature>
<dbReference type="InterPro" id="IPR039601">
    <property type="entry name" value="Rrn5"/>
</dbReference>
<proteinExistence type="predicted"/>
<dbReference type="GO" id="GO:0000182">
    <property type="term" value="F:rDNA binding"/>
    <property type="evidence" value="ECO:0007669"/>
    <property type="project" value="TreeGrafter"/>
</dbReference>
<accession>A0A0D2HSA2</accession>
<evidence type="ECO:0000313" key="3">
    <source>
        <dbReference type="Proteomes" id="UP000053789"/>
    </source>
</evidence>
<dbReference type="Proteomes" id="UP000053789">
    <property type="component" value="Unassembled WGS sequence"/>
</dbReference>
<dbReference type="HOGENOM" id="CLU_012849_0_1_1"/>
<evidence type="ECO:0000256" key="1">
    <source>
        <dbReference type="SAM" id="MobiDB-lite"/>
    </source>
</evidence>
<dbReference type="GO" id="GO:0000500">
    <property type="term" value="C:RNA polymerase I upstream activating factor complex"/>
    <property type="evidence" value="ECO:0007669"/>
    <property type="project" value="InterPro"/>
</dbReference>
<gene>
    <name evidence="2" type="ORF">Z519_03422</name>
</gene>
<dbReference type="EMBL" id="KN846983">
    <property type="protein sequence ID" value="KIW96353.1"/>
    <property type="molecule type" value="Genomic_DNA"/>
</dbReference>
<dbReference type="PANTHER" id="PTHR28079:SF1">
    <property type="entry name" value="RNA POLYMERASE I-SPECIFIC TRANSCRIPTION INITIATION FACTOR RRN5"/>
    <property type="match status" value="1"/>
</dbReference>
<name>A0A0D2HSA2_CLAB1</name>